<evidence type="ECO:0000313" key="2">
    <source>
        <dbReference type="Proteomes" id="UP001549119"/>
    </source>
</evidence>
<reference evidence="1 2" key="1">
    <citation type="submission" date="2024-06" db="EMBL/GenBank/DDBJ databases">
        <title>Genomics of switchgrass bacterial isolates.</title>
        <authorList>
            <person name="Shade A."/>
        </authorList>
    </citation>
    <scope>NUCLEOTIDE SEQUENCE [LARGE SCALE GENOMIC DNA]</scope>
    <source>
        <strain evidence="1 2">PvP084</strain>
    </source>
</reference>
<evidence type="ECO:0000313" key="1">
    <source>
        <dbReference type="EMBL" id="MET3868560.1"/>
    </source>
</evidence>
<name>A0ABV2NQF0_9HYPH</name>
<dbReference type="Gene3D" id="3.30.1910.20">
    <property type="entry name" value="asparaginyl-tRNA synthetase, N-terminal domain"/>
    <property type="match status" value="1"/>
</dbReference>
<sequence>MQYNKPFDQTNPAAGYVNGNPATNTAGSIPCAEGLEYPQREIVNAITAAGLTPTNGDLTQLAQAIKALIASTAITPVVAAVTLYVDSSTGSDATGDGSQANPFRTNARAIRYAASRYAFGGYGLLVQMLSAGTYDLPAVVTGVPNLTILGAPANRGNYLLAGAGTKDAQTQVTGTVCTISGATLRNTNPALNTIAAGSNVTIDNCDFTGDTALNASHLFAGPGGSVTLSGTIGIAQSAGAILDAQGGTITSFGTINVPSAGVFTNVVNCINGRVAFGTGAAWGGTTSGRRFYAGLNGVIQLYGRGVNFIPGTTAGTYDTGGQVA</sequence>
<dbReference type="EMBL" id="JBEPNW010000002">
    <property type="protein sequence ID" value="MET3868560.1"/>
    <property type="molecule type" value="Genomic_DNA"/>
</dbReference>
<proteinExistence type="predicted"/>
<organism evidence="1 2">
    <name type="scientific">Methylobacterium radiotolerans</name>
    <dbReference type="NCBI Taxonomy" id="31998"/>
    <lineage>
        <taxon>Bacteria</taxon>
        <taxon>Pseudomonadati</taxon>
        <taxon>Pseudomonadota</taxon>
        <taxon>Alphaproteobacteria</taxon>
        <taxon>Hyphomicrobiales</taxon>
        <taxon>Methylobacteriaceae</taxon>
        <taxon>Methylobacterium</taxon>
    </lineage>
</organism>
<dbReference type="Proteomes" id="UP001549119">
    <property type="component" value="Unassembled WGS sequence"/>
</dbReference>
<protein>
    <submittedName>
        <fullName evidence="1">Uncharacterized protein</fullName>
    </submittedName>
</protein>
<dbReference type="SUPFAM" id="SSF51126">
    <property type="entry name" value="Pectin lyase-like"/>
    <property type="match status" value="1"/>
</dbReference>
<accession>A0ABV2NQF0</accession>
<keyword evidence="2" id="KW-1185">Reference proteome</keyword>
<dbReference type="InterPro" id="IPR011050">
    <property type="entry name" value="Pectin_lyase_fold/virulence"/>
</dbReference>
<comment type="caution">
    <text evidence="1">The sequence shown here is derived from an EMBL/GenBank/DDBJ whole genome shotgun (WGS) entry which is preliminary data.</text>
</comment>
<gene>
    <name evidence="1" type="ORF">ABIC20_005869</name>
</gene>
<dbReference type="RefSeq" id="WP_209650395.1">
    <property type="nucleotide sequence ID" value="NZ_JBEPNV010000001.1"/>
</dbReference>